<gene>
    <name evidence="2" type="ORF">NITHO_3400011</name>
</gene>
<comment type="caution">
    <text evidence="2">The sequence shown here is derived from an EMBL/GenBank/DDBJ whole genome shotgun (WGS) entry which is preliminary data.</text>
</comment>
<proteinExistence type="predicted"/>
<dbReference type="RefSeq" id="WP_008478589.1">
    <property type="nucleotide sequence ID" value="NZ_CAGS01000269.1"/>
</dbReference>
<protein>
    <recommendedName>
        <fullName evidence="1">DUF3825 domain-containing protein</fullName>
    </recommendedName>
</protein>
<dbReference type="AlphaFoldDB" id="I4EIB5"/>
<evidence type="ECO:0000259" key="1">
    <source>
        <dbReference type="Pfam" id="PF12873"/>
    </source>
</evidence>
<dbReference type="EMBL" id="CAGS01000269">
    <property type="protein sequence ID" value="CCF84427.1"/>
    <property type="molecule type" value="Genomic_DNA"/>
</dbReference>
<feature type="domain" description="DUF3825" evidence="1">
    <location>
        <begin position="20"/>
        <end position="249"/>
    </location>
</feature>
<organism evidence="2 3">
    <name type="scientific">Nitrolancea hollandica Lb</name>
    <dbReference type="NCBI Taxonomy" id="1129897"/>
    <lineage>
        <taxon>Bacteria</taxon>
        <taxon>Pseudomonadati</taxon>
        <taxon>Thermomicrobiota</taxon>
        <taxon>Thermomicrobia</taxon>
        <taxon>Sphaerobacterales</taxon>
        <taxon>Sphaerobacterineae</taxon>
        <taxon>Sphaerobacteraceae</taxon>
        <taxon>Nitrolancea</taxon>
    </lineage>
</organism>
<dbReference type="Pfam" id="PF12873">
    <property type="entry name" value="DUF3825"/>
    <property type="match status" value="1"/>
</dbReference>
<accession>I4EIB5</accession>
<dbReference type="OrthoDB" id="5493836at2"/>
<name>I4EIB5_9BACT</name>
<reference evidence="2 3" key="1">
    <citation type="journal article" date="2012" name="ISME J.">
        <title>Nitrification expanded: discovery, physiology and genomics of a nitrite-oxidizing bacterium from the phylum Chloroflexi.</title>
        <authorList>
            <person name="Sorokin D.Y."/>
            <person name="Lucker S."/>
            <person name="Vejmelkova D."/>
            <person name="Kostrikina N.A."/>
            <person name="Kleerebezem R."/>
            <person name="Rijpstra W.I."/>
            <person name="Damste J.S."/>
            <person name="Le Paslier D."/>
            <person name="Muyzer G."/>
            <person name="Wagner M."/>
            <person name="van Loosdrecht M.C."/>
            <person name="Daims H."/>
        </authorList>
    </citation>
    <scope>NUCLEOTIDE SEQUENCE [LARGE SCALE GENOMIC DNA]</scope>
    <source>
        <strain evidence="3">none</strain>
    </source>
</reference>
<evidence type="ECO:0000313" key="3">
    <source>
        <dbReference type="Proteomes" id="UP000004221"/>
    </source>
</evidence>
<dbReference type="Proteomes" id="UP000004221">
    <property type="component" value="Unassembled WGS sequence"/>
</dbReference>
<sequence>MRLYDFAYVPNLNGFLERIAQLAIQENWGEHLSFLREYCFTNFELASEQGLIWEDPDKRFAIWRVGTLVTNQGMSLYGYFVRNELENRQDYVLKTVFPSWPNSLVIRYQPSWNSREERIVIPDPPSAPSYEPPPYQGHYAIDINWGHILLEHPSRLRELLSELSGRPLELCIFGSVQYSHRLAERLSVPQYYDGRYQWLLPLYITHENYNKSPDLVAPLDSEDYPNTYVVKTVLAPAWAYSKARAIAVNTTQLATWLDGAAGNPETVTVNGSSAV</sequence>
<keyword evidence="3" id="KW-1185">Reference proteome</keyword>
<evidence type="ECO:0000313" key="2">
    <source>
        <dbReference type="EMBL" id="CCF84427.1"/>
    </source>
</evidence>
<dbReference type="InterPro" id="IPR024437">
    <property type="entry name" value="DUF3825"/>
</dbReference>